<dbReference type="Gene3D" id="3.30.70.240">
    <property type="match status" value="1"/>
</dbReference>
<dbReference type="SMART" id="SM00889">
    <property type="entry name" value="EFG_IV"/>
    <property type="match status" value="1"/>
</dbReference>
<feature type="domain" description="Tr-type G" evidence="3">
    <location>
        <begin position="6"/>
        <end position="278"/>
    </location>
</feature>
<dbReference type="CDD" id="cd01434">
    <property type="entry name" value="EFG_mtEFG1_IV"/>
    <property type="match status" value="1"/>
</dbReference>
<keyword evidence="2" id="KW-0342">GTP-binding</keyword>
<evidence type="ECO:0000313" key="5">
    <source>
        <dbReference type="Proteomes" id="UP000602260"/>
    </source>
</evidence>
<dbReference type="RefSeq" id="WP_186877614.1">
    <property type="nucleotide sequence ID" value="NZ_JACOPN010000001.1"/>
</dbReference>
<dbReference type="PRINTS" id="PR00315">
    <property type="entry name" value="ELONGATNFCT"/>
</dbReference>
<keyword evidence="5" id="KW-1185">Reference proteome</keyword>
<keyword evidence="4" id="KW-0251">Elongation factor</keyword>
<dbReference type="NCBIfam" id="NF009379">
    <property type="entry name" value="PRK12740.1-3"/>
    <property type="match status" value="1"/>
</dbReference>
<dbReference type="SMART" id="SM00838">
    <property type="entry name" value="EFG_C"/>
    <property type="match status" value="1"/>
</dbReference>
<dbReference type="GO" id="GO:0005525">
    <property type="term" value="F:GTP binding"/>
    <property type="evidence" value="ECO:0007669"/>
    <property type="project" value="UniProtKB-KW"/>
</dbReference>
<dbReference type="AlphaFoldDB" id="A0A8J6J2R4"/>
<dbReference type="CDD" id="cd04088">
    <property type="entry name" value="EFG_mtEFG_II"/>
    <property type="match status" value="1"/>
</dbReference>
<dbReference type="GO" id="GO:0003924">
    <property type="term" value="F:GTPase activity"/>
    <property type="evidence" value="ECO:0007669"/>
    <property type="project" value="InterPro"/>
</dbReference>
<dbReference type="Gene3D" id="3.30.70.870">
    <property type="entry name" value="Elongation Factor G (Translational Gtpase), domain 3"/>
    <property type="match status" value="1"/>
</dbReference>
<sequence>MRYSVQNIRNVCLLGHGGSGKTALAESLLYMTGAIDRMGKASDGNTVCDYDPEEIKRQISISMAVAPLEFKGCKINVLDTPGSFDFSGEVMEALRAADAAIIVCSAKDGISVGLEKAWKYCEERNMPRFIYISKTDEENADYNATFDALRAKYGNKIAPVVVPIWDEDKKIIGIIDVMNKRAYEMRDGKREEIEIPEGKEDVVTQFNDALKESVAETSEAFMDKFFSGEDFTYAEMIQGLRQGVRELSLFPVLCGSAVNTMGSLMLLDYISELLPTPMEGNYHKATRQDGETEEFVVSPGGVPTAFVFKTVADQYGKYSYVKVLSGVIKPNMSLVNATTGETEKLGRIYIMRGKKATETDELGVGDIGAIGKMEKVRTGDTLCDPRKVVALKQIPFAEPCYSVAIAPKTKGQDDKVAQGLYRLNEEDPSFSVVNNAETHQMVLYAAGDIQVDVLVSKLKSRFNVEAELKAPRVPYREKIRKTVQKQGRHKKQTGGSGQFGDVWVRFEPNPEEEQMVFAEEVFGGSVPKNFFPAVEKGLREACVHGPLAGYPVVNLKAVLYDGSYHPVDSSEIAFKTAAQLAYKAAMPEANPVLLEPVGELKVVVPDSYMGDVIGDLNKRRGRVMGMNPTGDGEQEIEAEVPMAEMTSYAIDLRAMTQSRGSYTFHFVRYEDCPPAAQEKAIAAAKAMADE</sequence>
<dbReference type="InterPro" id="IPR035647">
    <property type="entry name" value="EFG_III/V"/>
</dbReference>
<accession>A0A8J6J2R4</accession>
<dbReference type="SUPFAM" id="SSF54980">
    <property type="entry name" value="EF-G C-terminal domain-like"/>
    <property type="match status" value="2"/>
</dbReference>
<comment type="caution">
    <text evidence="4">The sequence shown here is derived from an EMBL/GenBank/DDBJ whole genome shotgun (WGS) entry which is preliminary data.</text>
</comment>
<dbReference type="InterPro" id="IPR053905">
    <property type="entry name" value="EF-G-like_DII"/>
</dbReference>
<dbReference type="FunFam" id="3.30.230.10:FF:000003">
    <property type="entry name" value="Elongation factor G"/>
    <property type="match status" value="1"/>
</dbReference>
<dbReference type="SUPFAM" id="SSF54211">
    <property type="entry name" value="Ribosomal protein S5 domain 2-like"/>
    <property type="match status" value="1"/>
</dbReference>
<dbReference type="InterPro" id="IPR041095">
    <property type="entry name" value="EFG_II"/>
</dbReference>
<dbReference type="FunFam" id="3.30.70.240:FF:000001">
    <property type="entry name" value="Elongation factor G"/>
    <property type="match status" value="1"/>
</dbReference>
<dbReference type="Gene3D" id="3.40.50.300">
    <property type="entry name" value="P-loop containing nucleotide triphosphate hydrolases"/>
    <property type="match status" value="1"/>
</dbReference>
<dbReference type="GO" id="GO:0003746">
    <property type="term" value="F:translation elongation factor activity"/>
    <property type="evidence" value="ECO:0007669"/>
    <property type="project" value="UniProtKB-KW"/>
</dbReference>
<dbReference type="InterPro" id="IPR005225">
    <property type="entry name" value="Small_GTP-bd"/>
</dbReference>
<dbReference type="Pfam" id="PF22042">
    <property type="entry name" value="EF-G_D2"/>
    <property type="match status" value="1"/>
</dbReference>
<dbReference type="CDD" id="cd04170">
    <property type="entry name" value="EF-G_bact"/>
    <property type="match status" value="1"/>
</dbReference>
<dbReference type="InterPro" id="IPR000795">
    <property type="entry name" value="T_Tr_GTP-bd_dom"/>
</dbReference>
<dbReference type="SUPFAM" id="SSF52540">
    <property type="entry name" value="P-loop containing nucleoside triphosphate hydrolases"/>
    <property type="match status" value="1"/>
</dbReference>
<dbReference type="PANTHER" id="PTHR43261:SF6">
    <property type="entry name" value="ELONGATION FACTOR G-LIKE PROTEIN"/>
    <property type="match status" value="1"/>
</dbReference>
<dbReference type="Gene3D" id="3.30.230.10">
    <property type="match status" value="1"/>
</dbReference>
<dbReference type="Proteomes" id="UP000602260">
    <property type="component" value="Unassembled WGS sequence"/>
</dbReference>
<dbReference type="SUPFAM" id="SSF50447">
    <property type="entry name" value="Translation proteins"/>
    <property type="match status" value="1"/>
</dbReference>
<dbReference type="CDD" id="cd03713">
    <property type="entry name" value="EFG_mtEFG_C"/>
    <property type="match status" value="1"/>
</dbReference>
<gene>
    <name evidence="4" type="ORF">H8S55_02185</name>
</gene>
<protein>
    <submittedName>
        <fullName evidence="4">Elongation factor G</fullName>
    </submittedName>
</protein>
<dbReference type="GO" id="GO:0032790">
    <property type="term" value="P:ribosome disassembly"/>
    <property type="evidence" value="ECO:0007669"/>
    <property type="project" value="TreeGrafter"/>
</dbReference>
<dbReference type="InterPro" id="IPR035649">
    <property type="entry name" value="EFG_V"/>
</dbReference>
<dbReference type="Gene3D" id="2.40.30.10">
    <property type="entry name" value="Translation factors"/>
    <property type="match status" value="1"/>
</dbReference>
<reference evidence="4" key="1">
    <citation type="submission" date="2020-08" db="EMBL/GenBank/DDBJ databases">
        <title>Genome public.</title>
        <authorList>
            <person name="Liu C."/>
            <person name="Sun Q."/>
        </authorList>
    </citation>
    <scope>NUCLEOTIDE SEQUENCE</scope>
    <source>
        <strain evidence="4">BX5</strain>
    </source>
</reference>
<dbReference type="EMBL" id="JACOPN010000001">
    <property type="protein sequence ID" value="MBC5716141.1"/>
    <property type="molecule type" value="Genomic_DNA"/>
</dbReference>
<dbReference type="PROSITE" id="PS51722">
    <property type="entry name" value="G_TR_2"/>
    <property type="match status" value="1"/>
</dbReference>
<evidence type="ECO:0000259" key="3">
    <source>
        <dbReference type="PROSITE" id="PS51722"/>
    </source>
</evidence>
<evidence type="ECO:0000256" key="1">
    <source>
        <dbReference type="ARBA" id="ARBA00022741"/>
    </source>
</evidence>
<proteinExistence type="predicted"/>
<dbReference type="Pfam" id="PF03764">
    <property type="entry name" value="EFG_IV"/>
    <property type="match status" value="1"/>
</dbReference>
<dbReference type="InterPro" id="IPR047872">
    <property type="entry name" value="EFG_IV"/>
</dbReference>
<dbReference type="InterPro" id="IPR014721">
    <property type="entry name" value="Ribsml_uS5_D2-typ_fold_subgr"/>
</dbReference>
<evidence type="ECO:0000256" key="2">
    <source>
        <dbReference type="ARBA" id="ARBA00023134"/>
    </source>
</evidence>
<dbReference type="Pfam" id="PF00679">
    <property type="entry name" value="EFG_C"/>
    <property type="match status" value="1"/>
</dbReference>
<organism evidence="4 5">
    <name type="scientific">Flintibacter faecis</name>
    <dbReference type="NCBI Taxonomy" id="2763047"/>
    <lineage>
        <taxon>Bacteria</taxon>
        <taxon>Bacillati</taxon>
        <taxon>Bacillota</taxon>
        <taxon>Clostridia</taxon>
        <taxon>Eubacteriales</taxon>
        <taxon>Flintibacter</taxon>
    </lineage>
</organism>
<dbReference type="InterPro" id="IPR009000">
    <property type="entry name" value="Transl_B-barrel_sf"/>
</dbReference>
<keyword evidence="4" id="KW-0648">Protein biosynthesis</keyword>
<keyword evidence="1" id="KW-0547">Nucleotide-binding</keyword>
<name>A0A8J6J2R4_9FIRM</name>
<dbReference type="InterPro" id="IPR000640">
    <property type="entry name" value="EFG_V-like"/>
</dbReference>
<dbReference type="InterPro" id="IPR005517">
    <property type="entry name" value="Transl_elong_EFG/EF2_IV"/>
</dbReference>
<dbReference type="InterPro" id="IPR020568">
    <property type="entry name" value="Ribosomal_Su5_D2-typ_SF"/>
</dbReference>
<dbReference type="NCBIfam" id="TIGR00231">
    <property type="entry name" value="small_GTP"/>
    <property type="match status" value="1"/>
</dbReference>
<dbReference type="NCBIfam" id="NF009381">
    <property type="entry name" value="PRK12740.1-5"/>
    <property type="match status" value="1"/>
</dbReference>
<dbReference type="PANTHER" id="PTHR43261">
    <property type="entry name" value="TRANSLATION ELONGATION FACTOR G-RELATED"/>
    <property type="match status" value="1"/>
</dbReference>
<evidence type="ECO:0000313" key="4">
    <source>
        <dbReference type="EMBL" id="MBC5716141.1"/>
    </source>
</evidence>
<dbReference type="Pfam" id="PF00009">
    <property type="entry name" value="GTP_EFTU"/>
    <property type="match status" value="1"/>
</dbReference>
<dbReference type="Pfam" id="PF14492">
    <property type="entry name" value="EFG_III"/>
    <property type="match status" value="1"/>
</dbReference>
<dbReference type="InterPro" id="IPR027417">
    <property type="entry name" value="P-loop_NTPase"/>
</dbReference>